<comment type="caution">
    <text evidence="2">The sequence shown here is derived from an EMBL/GenBank/DDBJ whole genome shotgun (WGS) entry which is preliminary data.</text>
</comment>
<dbReference type="InterPro" id="IPR045598">
    <property type="entry name" value="DUF6457"/>
</dbReference>
<dbReference type="Proteomes" id="UP000243201">
    <property type="component" value="Unassembled WGS sequence"/>
</dbReference>
<dbReference type="Pfam" id="PF20058">
    <property type="entry name" value="DUF6457"/>
    <property type="match status" value="1"/>
</dbReference>
<reference evidence="2 3" key="1">
    <citation type="submission" date="2017-09" db="EMBL/GenBank/DDBJ databases">
        <title>Bacterial strain isolated from the female urinary microbiota.</title>
        <authorList>
            <person name="Thomas-White K."/>
            <person name="Kumar N."/>
            <person name="Forster S."/>
            <person name="Putonti C."/>
            <person name="Lawley T."/>
            <person name="Wolfe A.J."/>
        </authorList>
    </citation>
    <scope>NUCLEOTIDE SEQUENCE [LARGE SCALE GENOMIC DNA]</scope>
    <source>
        <strain evidence="2 3">UMB0744</strain>
    </source>
</reference>
<name>A0ABX4UQV7_9ACTO</name>
<dbReference type="EMBL" id="PNGC01000002">
    <property type="protein sequence ID" value="PMB89504.1"/>
    <property type="molecule type" value="Genomic_DNA"/>
</dbReference>
<evidence type="ECO:0000313" key="2">
    <source>
        <dbReference type="EMBL" id="PMB89504.1"/>
    </source>
</evidence>
<gene>
    <name evidence="2" type="ORF">CJ240_07040</name>
</gene>
<accession>A0ABX4UQV7</accession>
<sequence>MMAANNKKDDPEKMAQMHRWLTDVREQLQLEDNPLETVESELLSLIGTVAHGPSRPGAPLTAFLTGYACGQGADAKEIISQLQDLAENWQA</sequence>
<evidence type="ECO:0000259" key="1">
    <source>
        <dbReference type="Pfam" id="PF20058"/>
    </source>
</evidence>
<keyword evidence="3" id="KW-1185">Reference proteome</keyword>
<proteinExistence type="predicted"/>
<evidence type="ECO:0000313" key="3">
    <source>
        <dbReference type="Proteomes" id="UP000243201"/>
    </source>
</evidence>
<feature type="domain" description="DUF6457" evidence="1">
    <location>
        <begin position="13"/>
        <end position="90"/>
    </location>
</feature>
<protein>
    <recommendedName>
        <fullName evidence="1">DUF6457 domain-containing protein</fullName>
    </recommendedName>
</protein>
<organism evidence="2 3">
    <name type="scientific">Varibaculum cambriense</name>
    <dbReference type="NCBI Taxonomy" id="184870"/>
    <lineage>
        <taxon>Bacteria</taxon>
        <taxon>Bacillati</taxon>
        <taxon>Actinomycetota</taxon>
        <taxon>Actinomycetes</taxon>
        <taxon>Actinomycetales</taxon>
        <taxon>Actinomycetaceae</taxon>
        <taxon>Varibaculum</taxon>
    </lineage>
</organism>